<protein>
    <submittedName>
        <fullName evidence="1">Uncharacterized protein</fullName>
    </submittedName>
</protein>
<accession>A0A9D4E324</accession>
<reference evidence="1" key="2">
    <citation type="submission" date="2020-11" db="EMBL/GenBank/DDBJ databases">
        <authorList>
            <person name="McCartney M.A."/>
            <person name="Auch B."/>
            <person name="Kono T."/>
            <person name="Mallez S."/>
            <person name="Becker A."/>
            <person name="Gohl D.M."/>
            <person name="Silverstein K.A.T."/>
            <person name="Koren S."/>
            <person name="Bechman K.B."/>
            <person name="Herman A."/>
            <person name="Abrahante J.E."/>
            <person name="Garbe J."/>
        </authorList>
    </citation>
    <scope>NUCLEOTIDE SEQUENCE</scope>
    <source>
        <strain evidence="1">Duluth1</strain>
        <tissue evidence="1">Whole animal</tissue>
    </source>
</reference>
<dbReference type="AlphaFoldDB" id="A0A9D4E324"/>
<proteinExistence type="predicted"/>
<gene>
    <name evidence="1" type="ORF">DPMN_173546</name>
</gene>
<dbReference type="Proteomes" id="UP000828390">
    <property type="component" value="Unassembled WGS sequence"/>
</dbReference>
<organism evidence="1 2">
    <name type="scientific">Dreissena polymorpha</name>
    <name type="common">Zebra mussel</name>
    <name type="synonym">Mytilus polymorpha</name>
    <dbReference type="NCBI Taxonomy" id="45954"/>
    <lineage>
        <taxon>Eukaryota</taxon>
        <taxon>Metazoa</taxon>
        <taxon>Spiralia</taxon>
        <taxon>Lophotrochozoa</taxon>
        <taxon>Mollusca</taxon>
        <taxon>Bivalvia</taxon>
        <taxon>Autobranchia</taxon>
        <taxon>Heteroconchia</taxon>
        <taxon>Euheterodonta</taxon>
        <taxon>Imparidentia</taxon>
        <taxon>Neoheterodontei</taxon>
        <taxon>Myida</taxon>
        <taxon>Dreissenoidea</taxon>
        <taxon>Dreissenidae</taxon>
        <taxon>Dreissena</taxon>
    </lineage>
</organism>
<evidence type="ECO:0000313" key="2">
    <source>
        <dbReference type="Proteomes" id="UP000828390"/>
    </source>
</evidence>
<name>A0A9D4E324_DREPO</name>
<keyword evidence="2" id="KW-1185">Reference proteome</keyword>
<evidence type="ECO:0000313" key="1">
    <source>
        <dbReference type="EMBL" id="KAH3772208.1"/>
    </source>
</evidence>
<comment type="caution">
    <text evidence="1">The sequence shown here is derived from an EMBL/GenBank/DDBJ whole genome shotgun (WGS) entry which is preliminary data.</text>
</comment>
<reference evidence="1" key="1">
    <citation type="journal article" date="2019" name="bioRxiv">
        <title>The Genome of the Zebra Mussel, Dreissena polymorpha: A Resource for Invasive Species Research.</title>
        <authorList>
            <person name="McCartney M.A."/>
            <person name="Auch B."/>
            <person name="Kono T."/>
            <person name="Mallez S."/>
            <person name="Zhang Y."/>
            <person name="Obille A."/>
            <person name="Becker A."/>
            <person name="Abrahante J.E."/>
            <person name="Garbe J."/>
            <person name="Badalamenti J.P."/>
            <person name="Herman A."/>
            <person name="Mangelson H."/>
            <person name="Liachko I."/>
            <person name="Sullivan S."/>
            <person name="Sone E.D."/>
            <person name="Koren S."/>
            <person name="Silverstein K.A.T."/>
            <person name="Beckman K.B."/>
            <person name="Gohl D.M."/>
        </authorList>
    </citation>
    <scope>NUCLEOTIDE SEQUENCE</scope>
    <source>
        <strain evidence="1">Duluth1</strain>
        <tissue evidence="1">Whole animal</tissue>
    </source>
</reference>
<dbReference type="EMBL" id="JAIWYP010000009">
    <property type="protein sequence ID" value="KAH3772208.1"/>
    <property type="molecule type" value="Genomic_DNA"/>
</dbReference>
<sequence length="126" mass="13984">MSAVSVKIFARDDFVDDFNGSSLLKWKCNLYEFQAKDSGTVAELGKITAPAVLWVKLGCPVILLTNLPGKLVNGLLGHIQHITHNGIVVEFSSIHISTIIERIEFTGMFIVIKEKLAFMHKNKCVL</sequence>